<comment type="caution">
    <text evidence="2">The sequence shown here is derived from an EMBL/GenBank/DDBJ whole genome shotgun (WGS) entry which is preliminary data.</text>
</comment>
<evidence type="ECO:0008006" key="4">
    <source>
        <dbReference type="Google" id="ProtNLM"/>
    </source>
</evidence>
<evidence type="ECO:0000313" key="2">
    <source>
        <dbReference type="EMBL" id="NLW35267.1"/>
    </source>
</evidence>
<protein>
    <recommendedName>
        <fullName evidence="4">Type II secretion system protein GspE N-terminal domain-containing protein</fullName>
    </recommendedName>
</protein>
<evidence type="ECO:0000256" key="1">
    <source>
        <dbReference type="SAM" id="MobiDB-lite"/>
    </source>
</evidence>
<name>A0A971S1I0_9BACT</name>
<feature type="compositionally biased region" description="Polar residues" evidence="1">
    <location>
        <begin position="34"/>
        <end position="43"/>
    </location>
</feature>
<dbReference type="Proteomes" id="UP000777265">
    <property type="component" value="Unassembled WGS sequence"/>
</dbReference>
<dbReference type="EMBL" id="JAAYEE010000118">
    <property type="protein sequence ID" value="NLW35267.1"/>
    <property type="molecule type" value="Genomic_DNA"/>
</dbReference>
<gene>
    <name evidence="2" type="ORF">GXY80_07280</name>
</gene>
<evidence type="ECO:0000313" key="3">
    <source>
        <dbReference type="Proteomes" id="UP000777265"/>
    </source>
</evidence>
<dbReference type="InterPro" id="IPR037257">
    <property type="entry name" value="T2SS_E_N_sf"/>
</dbReference>
<sequence length="256" mass="27868">MPRLSKQATRENIRPIKVGERSIVMDKKAKTAGRGQSAQTPEASTPAPARLGQVLVRAGRITPGELEKALNEQGLSHKRIGEILIEKGYIKPEELTHGLNVQSMILSAGLTTVLSLGSVLQGESPPPSDNEKGLDEEAKVPTRSHLAVLHQASSIVLADDDIRTGYIDLPNATRLAVSSNDRSGYLLVFEGLGWPFKGVAVFGLIGDVRTDSSHISIYQPYCRDTMNLELSYRFRLSDDAQAGKYVWPLSISLQPV</sequence>
<dbReference type="SUPFAM" id="SSF160246">
    <property type="entry name" value="EspE N-terminal domain-like"/>
    <property type="match status" value="1"/>
</dbReference>
<organism evidence="2 3">
    <name type="scientific">Syntrophorhabdus aromaticivorans</name>
    <dbReference type="NCBI Taxonomy" id="328301"/>
    <lineage>
        <taxon>Bacteria</taxon>
        <taxon>Pseudomonadati</taxon>
        <taxon>Thermodesulfobacteriota</taxon>
        <taxon>Syntrophorhabdia</taxon>
        <taxon>Syntrophorhabdales</taxon>
        <taxon>Syntrophorhabdaceae</taxon>
        <taxon>Syntrophorhabdus</taxon>
    </lineage>
</organism>
<feature type="region of interest" description="Disordered" evidence="1">
    <location>
        <begin position="1"/>
        <end position="46"/>
    </location>
</feature>
<dbReference type="AlphaFoldDB" id="A0A971S1I0"/>
<accession>A0A971S1I0</accession>
<proteinExistence type="predicted"/>
<feature type="compositionally biased region" description="Basic and acidic residues" evidence="1">
    <location>
        <begin position="8"/>
        <end position="29"/>
    </location>
</feature>
<reference evidence="2" key="2">
    <citation type="submission" date="2020-01" db="EMBL/GenBank/DDBJ databases">
        <authorList>
            <person name="Campanaro S."/>
        </authorList>
    </citation>
    <scope>NUCLEOTIDE SEQUENCE</scope>
    <source>
        <strain evidence="2">AS06rmzACSIP_7</strain>
    </source>
</reference>
<reference evidence="2" key="1">
    <citation type="journal article" date="2020" name="Biotechnol. Biofuels">
        <title>New insights from the biogas microbiome by comprehensive genome-resolved metagenomics of nearly 1600 species originating from multiple anaerobic digesters.</title>
        <authorList>
            <person name="Campanaro S."/>
            <person name="Treu L."/>
            <person name="Rodriguez-R L.M."/>
            <person name="Kovalovszki A."/>
            <person name="Ziels R.M."/>
            <person name="Maus I."/>
            <person name="Zhu X."/>
            <person name="Kougias P.G."/>
            <person name="Basile A."/>
            <person name="Luo G."/>
            <person name="Schluter A."/>
            <person name="Konstantinidis K.T."/>
            <person name="Angelidaki I."/>
        </authorList>
    </citation>
    <scope>NUCLEOTIDE SEQUENCE</scope>
    <source>
        <strain evidence="2">AS06rmzACSIP_7</strain>
    </source>
</reference>